<accession>A0A137NZH5</accession>
<feature type="region of interest" description="Disordered" evidence="1">
    <location>
        <begin position="123"/>
        <end position="142"/>
    </location>
</feature>
<sequence length="285" mass="32620">MGDKVQPIILSADNYQKLLPIGEKQLELGLIHKIGEEEWSGLSKKVKNTLRNFVRSEKEHIRKASEHKEIVGNYRKVVSRLEEKIADYENKIYVNRDDKERHLTRENIEKMFTPLSKRKEGAYGKIPSCKPEGKPENSRTPSFSSVYQEIDGLKHTITVLERKIQTLEGKLEEVGPVKELSEESKSLRVTEGEFVKKEYKSDLSLNPGKYVVKEYALRDWYGASRYFVKLYCVDGGTEIKVRAGDNLAEKMVEGIANGARFKVNITGTSYVKNKSKSKDLIVDME</sequence>
<name>A0A137NZH5_CONC2</name>
<dbReference type="Proteomes" id="UP000070444">
    <property type="component" value="Unassembled WGS sequence"/>
</dbReference>
<protein>
    <submittedName>
        <fullName evidence="2">Uncharacterized protein</fullName>
    </submittedName>
</protein>
<dbReference type="EMBL" id="KQ964598">
    <property type="protein sequence ID" value="KXN68034.1"/>
    <property type="molecule type" value="Genomic_DNA"/>
</dbReference>
<evidence type="ECO:0000313" key="2">
    <source>
        <dbReference type="EMBL" id="KXN68034.1"/>
    </source>
</evidence>
<dbReference type="AlphaFoldDB" id="A0A137NZH5"/>
<evidence type="ECO:0000313" key="3">
    <source>
        <dbReference type="Proteomes" id="UP000070444"/>
    </source>
</evidence>
<gene>
    <name evidence="2" type="ORF">CONCODRAFT_72519</name>
</gene>
<evidence type="ECO:0000256" key="1">
    <source>
        <dbReference type="SAM" id="MobiDB-lite"/>
    </source>
</evidence>
<organism evidence="2 3">
    <name type="scientific">Conidiobolus coronatus (strain ATCC 28846 / CBS 209.66 / NRRL 28638)</name>
    <name type="common">Delacroixia coronata</name>
    <dbReference type="NCBI Taxonomy" id="796925"/>
    <lineage>
        <taxon>Eukaryota</taxon>
        <taxon>Fungi</taxon>
        <taxon>Fungi incertae sedis</taxon>
        <taxon>Zoopagomycota</taxon>
        <taxon>Entomophthoromycotina</taxon>
        <taxon>Entomophthoromycetes</taxon>
        <taxon>Entomophthorales</taxon>
        <taxon>Ancylistaceae</taxon>
        <taxon>Conidiobolus</taxon>
    </lineage>
</organism>
<reference evidence="2 3" key="1">
    <citation type="journal article" date="2015" name="Genome Biol. Evol.">
        <title>Phylogenomic analyses indicate that early fungi evolved digesting cell walls of algal ancestors of land plants.</title>
        <authorList>
            <person name="Chang Y."/>
            <person name="Wang S."/>
            <person name="Sekimoto S."/>
            <person name="Aerts A.L."/>
            <person name="Choi C."/>
            <person name="Clum A."/>
            <person name="LaButti K.M."/>
            <person name="Lindquist E.A."/>
            <person name="Yee Ngan C."/>
            <person name="Ohm R.A."/>
            <person name="Salamov A.A."/>
            <person name="Grigoriev I.V."/>
            <person name="Spatafora J.W."/>
            <person name="Berbee M.L."/>
        </authorList>
    </citation>
    <scope>NUCLEOTIDE SEQUENCE [LARGE SCALE GENOMIC DNA]</scope>
    <source>
        <strain evidence="2 3">NRRL 28638</strain>
    </source>
</reference>
<keyword evidence="3" id="KW-1185">Reference proteome</keyword>
<proteinExistence type="predicted"/>